<dbReference type="InterPro" id="IPR029044">
    <property type="entry name" value="Nucleotide-diphossugar_trans"/>
</dbReference>
<dbReference type="PANTHER" id="PTHR42883:SF2">
    <property type="entry name" value="THYMIDYLYLTRANSFERASE"/>
    <property type="match status" value="1"/>
</dbReference>
<evidence type="ECO:0000313" key="5">
    <source>
        <dbReference type="Proteomes" id="UP000275024"/>
    </source>
</evidence>
<dbReference type="Gene3D" id="3.90.550.10">
    <property type="entry name" value="Spore Coat Polysaccharide Biosynthesis Protein SpsA, Chain A"/>
    <property type="match status" value="1"/>
</dbReference>
<dbReference type="SUPFAM" id="SSF53448">
    <property type="entry name" value="Nucleotide-diphospho-sugar transferases"/>
    <property type="match status" value="1"/>
</dbReference>
<dbReference type="EC" id="2.7.7.24" evidence="2"/>
<dbReference type="RefSeq" id="WP_120699143.1">
    <property type="nucleotide sequence ID" value="NZ_RBDX01000024.1"/>
</dbReference>
<name>A0A3A9VZ85_9ACTN</name>
<organism evidence="2 5">
    <name type="scientific">Streptomyces radicis</name>
    <dbReference type="NCBI Taxonomy" id="1750517"/>
    <lineage>
        <taxon>Bacteria</taxon>
        <taxon>Bacillati</taxon>
        <taxon>Actinomycetota</taxon>
        <taxon>Actinomycetes</taxon>
        <taxon>Kitasatosporales</taxon>
        <taxon>Streptomycetaceae</taxon>
        <taxon>Streptomyces</taxon>
    </lineage>
</organism>
<keyword evidence="4" id="KW-1185">Reference proteome</keyword>
<keyword evidence="2" id="KW-0548">Nucleotidyltransferase</keyword>
<dbReference type="Gene3D" id="2.160.10.10">
    <property type="entry name" value="Hexapeptide repeat proteins"/>
    <property type="match status" value="1"/>
</dbReference>
<sequence>MKALVLAGGTGSRLRPITHTAAKQLVPVANKPVLFYGIESLVDAGITDIGIIVGDTAAEIRAAVGDGGDFGAEVTYIPQDRPLGLAHAVLVAREYLADDDFVMYLGDNFIVGGINDVVREFHERRPDADILLTHVDDPRVFGVAELDDSGRVVRLEEKPEKPASDLALVGVYLFTPAVHDAVRAISPSARGELEIVDAIQWLIDQGRTVRSTTITGYWKDTGNVTDMLEVNRSVLETVEPCMRGTVDAETEIIGRVRIEPGAVVSQSRIVGPAVIGAGTTVTGSYIGPSTSVADNCVIDGSEIEFSIVLEGASIEGVGRIEASLIGRMVQLTRAGRTPRAHRFILGDHSKVQITP</sequence>
<gene>
    <name evidence="3" type="ORF">D7318_23285</name>
    <name evidence="2" type="ORF">D7319_24250</name>
</gene>
<proteinExistence type="predicted"/>
<dbReference type="PANTHER" id="PTHR42883">
    <property type="entry name" value="GLUCOSE-1-PHOSPHATE THYMIDYLTRANSFERASE"/>
    <property type="match status" value="1"/>
</dbReference>
<dbReference type="InterPro" id="IPR005908">
    <property type="entry name" value="G1P_thy_trans_l"/>
</dbReference>
<evidence type="ECO:0000313" key="2">
    <source>
        <dbReference type="EMBL" id="RKN05842.1"/>
    </source>
</evidence>
<dbReference type="GO" id="GO:0008879">
    <property type="term" value="F:glucose-1-phosphate thymidylyltransferase activity"/>
    <property type="evidence" value="ECO:0007669"/>
    <property type="project" value="UniProtKB-EC"/>
</dbReference>
<dbReference type="CDD" id="cd04189">
    <property type="entry name" value="G1P_TT_long"/>
    <property type="match status" value="1"/>
</dbReference>
<evidence type="ECO:0000259" key="1">
    <source>
        <dbReference type="Pfam" id="PF00483"/>
    </source>
</evidence>
<comment type="caution">
    <text evidence="2">The sequence shown here is derived from an EMBL/GenBank/DDBJ whole genome shotgun (WGS) entry which is preliminary data.</text>
</comment>
<dbReference type="EMBL" id="RBDX01000024">
    <property type="protein sequence ID" value="RKN05842.1"/>
    <property type="molecule type" value="Genomic_DNA"/>
</dbReference>
<dbReference type="AlphaFoldDB" id="A0A3A9VZ85"/>
<dbReference type="OrthoDB" id="9803871at2"/>
<dbReference type="Proteomes" id="UP000268652">
    <property type="component" value="Unassembled WGS sequence"/>
</dbReference>
<dbReference type="NCBIfam" id="TIGR01208">
    <property type="entry name" value="rmlA_long"/>
    <property type="match status" value="1"/>
</dbReference>
<dbReference type="InterPro" id="IPR005835">
    <property type="entry name" value="NTP_transferase_dom"/>
</dbReference>
<dbReference type="Proteomes" id="UP000275024">
    <property type="component" value="Unassembled WGS sequence"/>
</dbReference>
<reference evidence="4 5" key="1">
    <citation type="submission" date="2018-09" db="EMBL/GenBank/DDBJ databases">
        <title>Streptomyces sp. nov. DS1-2, an endophytic actinomycete isolated from roots of Dendrobium scabrilingue.</title>
        <authorList>
            <person name="Kuncharoen N."/>
            <person name="Kudo T."/>
            <person name="Ohkuma M."/>
            <person name="Yuki M."/>
            <person name="Tanasupawat S."/>
        </authorList>
    </citation>
    <scope>NUCLEOTIDE SEQUENCE [LARGE SCALE GENOMIC DNA]</scope>
    <source>
        <strain evidence="2 5">AZ1-7</strain>
        <strain evidence="3 4">DS1-2</strain>
    </source>
</reference>
<feature type="domain" description="Nucleotidyl transferase" evidence="1">
    <location>
        <begin position="2"/>
        <end position="235"/>
    </location>
</feature>
<protein>
    <submittedName>
        <fullName evidence="2">Glucose-1-phosphate thymidylyltransferase</fullName>
        <ecNumber evidence="2">2.7.7.24</ecNumber>
    </submittedName>
</protein>
<evidence type="ECO:0000313" key="4">
    <source>
        <dbReference type="Proteomes" id="UP000268652"/>
    </source>
</evidence>
<keyword evidence="2" id="KW-0808">Transferase</keyword>
<accession>A0A3A9VZ85</accession>
<dbReference type="EMBL" id="RBDY01000022">
    <property type="protein sequence ID" value="RKN17604.1"/>
    <property type="molecule type" value="Genomic_DNA"/>
</dbReference>
<dbReference type="Pfam" id="PF00483">
    <property type="entry name" value="NTP_transferase"/>
    <property type="match status" value="1"/>
</dbReference>
<evidence type="ECO:0000313" key="3">
    <source>
        <dbReference type="EMBL" id="RKN17604.1"/>
    </source>
</evidence>